<gene>
    <name evidence="2" type="ORF">AQPW35_03080</name>
</gene>
<keyword evidence="1" id="KW-0812">Transmembrane</keyword>
<organism evidence="2 3">
    <name type="scientific">Pseudaquabacterium pictum</name>
    <dbReference type="NCBI Taxonomy" id="2315236"/>
    <lineage>
        <taxon>Bacteria</taxon>
        <taxon>Pseudomonadati</taxon>
        <taxon>Pseudomonadota</taxon>
        <taxon>Betaproteobacteria</taxon>
        <taxon>Burkholderiales</taxon>
        <taxon>Sphaerotilaceae</taxon>
        <taxon>Pseudaquabacterium</taxon>
    </lineage>
</organism>
<feature type="transmembrane region" description="Helical" evidence="1">
    <location>
        <begin position="190"/>
        <end position="215"/>
    </location>
</feature>
<name>A0A480ALF4_9BURK</name>
<accession>A0A480ALF4</accession>
<dbReference type="Proteomes" id="UP000301751">
    <property type="component" value="Unassembled WGS sequence"/>
</dbReference>
<feature type="transmembrane region" description="Helical" evidence="1">
    <location>
        <begin position="81"/>
        <end position="103"/>
    </location>
</feature>
<sequence length="218" mass="22879">MPRHPLQRHLRAHVRLATAVAVGAGVALLLPADWGGLQRALAGWNLAVWLYLALVAWMMHRAGSGHLRRVVDQQADSARTVLVLVILATVVSLVGTVVELAAAKAPGGAHALPHVLLAASTVVGGWLLLPTVFALSYASHFHRPGGGGLQFPGADDRFEPGYADFLYLSFTIGATAQTSDVAITTPGMRLLVLAQALLSFAFNTAVLALAINLAASLF</sequence>
<dbReference type="RefSeq" id="WP_162520672.1">
    <property type="nucleotide sequence ID" value="NZ_BJCL01000001.1"/>
</dbReference>
<dbReference type="EMBL" id="BJCL01000001">
    <property type="protein sequence ID" value="GCL61227.1"/>
    <property type="molecule type" value="Genomic_DNA"/>
</dbReference>
<evidence type="ECO:0000256" key="1">
    <source>
        <dbReference type="SAM" id="Phobius"/>
    </source>
</evidence>
<dbReference type="AlphaFoldDB" id="A0A480ALF4"/>
<feature type="transmembrane region" description="Helical" evidence="1">
    <location>
        <begin position="42"/>
        <end position="60"/>
    </location>
</feature>
<reference evidence="3" key="1">
    <citation type="submission" date="2019-03" db="EMBL/GenBank/DDBJ databases">
        <title>Aquabacterium pictum sp.nov., the first bacteriochlorophyll a-containing freshwater bacterium in the genus Aquabacterium of the class Betaproteobacteria.</title>
        <authorList>
            <person name="Hirose S."/>
            <person name="Tank M."/>
            <person name="Hara E."/>
            <person name="Tamaki H."/>
            <person name="Takaichi S."/>
            <person name="Haruta S."/>
            <person name="Hanada S."/>
        </authorList>
    </citation>
    <scope>NUCLEOTIDE SEQUENCE [LARGE SCALE GENOMIC DNA]</scope>
    <source>
        <strain evidence="3">W35</strain>
    </source>
</reference>
<dbReference type="Pfam" id="PF07077">
    <property type="entry name" value="DUF1345"/>
    <property type="match status" value="1"/>
</dbReference>
<proteinExistence type="predicted"/>
<protein>
    <submittedName>
        <fullName evidence="2">Membrane protein</fullName>
    </submittedName>
</protein>
<feature type="transmembrane region" description="Helical" evidence="1">
    <location>
        <begin position="12"/>
        <end position="30"/>
    </location>
</feature>
<keyword evidence="3" id="KW-1185">Reference proteome</keyword>
<evidence type="ECO:0000313" key="2">
    <source>
        <dbReference type="EMBL" id="GCL61227.1"/>
    </source>
</evidence>
<keyword evidence="1" id="KW-1133">Transmembrane helix</keyword>
<dbReference type="InterPro" id="IPR009781">
    <property type="entry name" value="DUF1345"/>
</dbReference>
<feature type="transmembrane region" description="Helical" evidence="1">
    <location>
        <begin position="115"/>
        <end position="135"/>
    </location>
</feature>
<comment type="caution">
    <text evidence="2">The sequence shown here is derived from an EMBL/GenBank/DDBJ whole genome shotgun (WGS) entry which is preliminary data.</text>
</comment>
<evidence type="ECO:0000313" key="3">
    <source>
        <dbReference type="Proteomes" id="UP000301751"/>
    </source>
</evidence>
<keyword evidence="1" id="KW-0472">Membrane</keyword>